<feature type="DNA-binding region" description="H-T-H motif" evidence="14">
    <location>
        <begin position="20"/>
        <end position="39"/>
    </location>
</feature>
<dbReference type="EC" id="6.3.4.15" evidence="14"/>
<dbReference type="GO" id="GO:0005524">
    <property type="term" value="F:ATP binding"/>
    <property type="evidence" value="ECO:0007669"/>
    <property type="project" value="UniProtKB-UniRule"/>
</dbReference>
<dbReference type="UniPathway" id="UPA00241">
    <property type="reaction ID" value="UER00352"/>
</dbReference>
<accession>A0A3S4IC78</accession>
<feature type="region of interest" description="Disordered" evidence="15">
    <location>
        <begin position="320"/>
        <end position="340"/>
    </location>
</feature>
<comment type="subcellular location">
    <subcellularLocation>
        <location evidence="4">Cytoplasm</location>
    </subcellularLocation>
</comment>
<comment type="cofactor">
    <cofactor evidence="3">
        <name>NH4(+)</name>
        <dbReference type="ChEBI" id="CHEBI:28938"/>
    </cofactor>
</comment>
<comment type="catalytic activity">
    <reaction evidence="14">
        <text>biotin + L-lysyl-[protein] + ATP = N(6)-biotinyl-L-lysyl-[protein] + AMP + diphosphate + H(+)</text>
        <dbReference type="Rhea" id="RHEA:11756"/>
        <dbReference type="Rhea" id="RHEA-COMP:9752"/>
        <dbReference type="Rhea" id="RHEA-COMP:10505"/>
        <dbReference type="ChEBI" id="CHEBI:15378"/>
        <dbReference type="ChEBI" id="CHEBI:29969"/>
        <dbReference type="ChEBI" id="CHEBI:30616"/>
        <dbReference type="ChEBI" id="CHEBI:33019"/>
        <dbReference type="ChEBI" id="CHEBI:57586"/>
        <dbReference type="ChEBI" id="CHEBI:83144"/>
        <dbReference type="ChEBI" id="CHEBI:456215"/>
        <dbReference type="EC" id="6.3.4.15"/>
    </reaction>
</comment>
<dbReference type="Pfam" id="PF08279">
    <property type="entry name" value="HTH_11"/>
    <property type="match status" value="1"/>
</dbReference>
<keyword evidence="7 14" id="KW-0436">Ligase</keyword>
<evidence type="ECO:0000256" key="7">
    <source>
        <dbReference type="ARBA" id="ARBA00022598"/>
    </source>
</evidence>
<dbReference type="AlphaFoldDB" id="A0A3S4IC78"/>
<dbReference type="Proteomes" id="UP000275777">
    <property type="component" value="Chromosome"/>
</dbReference>
<evidence type="ECO:0000256" key="10">
    <source>
        <dbReference type="ARBA" id="ARBA00022777"/>
    </source>
</evidence>
<dbReference type="HAMAP" id="MF_00978">
    <property type="entry name" value="Bifunct_BirA"/>
    <property type="match status" value="1"/>
</dbReference>
<dbReference type="SUPFAM" id="SSF53067">
    <property type="entry name" value="Actin-like ATPase domain"/>
    <property type="match status" value="2"/>
</dbReference>
<comment type="similarity">
    <text evidence="14">Belongs to the biotin--protein ligase family.</text>
</comment>
<dbReference type="Gene3D" id="3.30.420.40">
    <property type="match status" value="2"/>
</dbReference>
<evidence type="ECO:0000256" key="8">
    <source>
        <dbReference type="ARBA" id="ARBA00022679"/>
    </source>
</evidence>
<dbReference type="GO" id="GO:0006355">
    <property type="term" value="P:regulation of DNA-templated transcription"/>
    <property type="evidence" value="ECO:0007669"/>
    <property type="project" value="UniProtKB-UniRule"/>
</dbReference>
<name>A0A3S4IC78_CHRVL</name>
<dbReference type="SUPFAM" id="SSF55681">
    <property type="entry name" value="Class II aaRS and biotin synthetases"/>
    <property type="match status" value="1"/>
</dbReference>
<dbReference type="NCBIfam" id="TIGR00121">
    <property type="entry name" value="birA_ligase"/>
    <property type="match status" value="1"/>
</dbReference>
<keyword evidence="14" id="KW-0678">Repressor</keyword>
<evidence type="ECO:0000256" key="9">
    <source>
        <dbReference type="ARBA" id="ARBA00022741"/>
    </source>
</evidence>
<keyword evidence="10" id="KW-0418">Kinase</keyword>
<dbReference type="InterPro" id="IPR013196">
    <property type="entry name" value="HTH_11"/>
</dbReference>
<evidence type="ECO:0000256" key="12">
    <source>
        <dbReference type="ARBA" id="ARBA00022958"/>
    </source>
</evidence>
<comment type="function">
    <text evidence="14">Acts both as a biotin--[acetyl-CoA-carboxylase] ligase and a repressor.</text>
</comment>
<reference evidence="17 18" key="1">
    <citation type="submission" date="2018-12" db="EMBL/GenBank/DDBJ databases">
        <authorList>
            <consortium name="Pathogen Informatics"/>
        </authorList>
    </citation>
    <scope>NUCLEOTIDE SEQUENCE [LARGE SCALE GENOMIC DNA]</scope>
    <source>
        <strain evidence="17 18">NCTC9695</strain>
    </source>
</reference>
<evidence type="ECO:0000256" key="14">
    <source>
        <dbReference type="HAMAP-Rule" id="MF_00978"/>
    </source>
</evidence>
<evidence type="ECO:0000313" key="18">
    <source>
        <dbReference type="Proteomes" id="UP000275777"/>
    </source>
</evidence>
<keyword evidence="9 14" id="KW-0547">Nucleotide-binding</keyword>
<dbReference type="Gene3D" id="3.30.930.10">
    <property type="entry name" value="Bira Bifunctional Protein, Domain 2"/>
    <property type="match status" value="1"/>
</dbReference>
<comment type="cofactor">
    <cofactor evidence="2">
        <name>K(+)</name>
        <dbReference type="ChEBI" id="CHEBI:29103"/>
    </cofactor>
</comment>
<dbReference type="SUPFAM" id="SSF46785">
    <property type="entry name" value="Winged helix' DNA-binding domain"/>
    <property type="match status" value="1"/>
</dbReference>
<dbReference type="CDD" id="cd16442">
    <property type="entry name" value="BPL"/>
    <property type="match status" value="1"/>
</dbReference>
<feature type="binding site" evidence="14">
    <location>
        <begin position="121"/>
        <end position="123"/>
    </location>
    <ligand>
        <name>biotin</name>
        <dbReference type="ChEBI" id="CHEBI:57586"/>
    </ligand>
</feature>
<dbReference type="PANTHER" id="PTHR12835:SF5">
    <property type="entry name" value="BIOTIN--PROTEIN LIGASE"/>
    <property type="match status" value="1"/>
</dbReference>
<evidence type="ECO:0000256" key="2">
    <source>
        <dbReference type="ARBA" id="ARBA00001958"/>
    </source>
</evidence>
<dbReference type="GO" id="GO:0005737">
    <property type="term" value="C:cytoplasm"/>
    <property type="evidence" value="ECO:0007669"/>
    <property type="project" value="UniProtKB-SubCell"/>
</dbReference>
<dbReference type="GO" id="GO:0004077">
    <property type="term" value="F:biotin--[biotin carboxyl-carrier protein] ligase activity"/>
    <property type="evidence" value="ECO:0007669"/>
    <property type="project" value="UniProtKB-UniRule"/>
</dbReference>
<evidence type="ECO:0000256" key="15">
    <source>
        <dbReference type="SAM" id="MobiDB-lite"/>
    </source>
</evidence>
<comment type="catalytic activity">
    <reaction evidence="1">
        <text>(R)-pantothenate + ATP = (R)-4'-phosphopantothenate + ADP + H(+)</text>
        <dbReference type="Rhea" id="RHEA:16373"/>
        <dbReference type="ChEBI" id="CHEBI:10986"/>
        <dbReference type="ChEBI" id="CHEBI:15378"/>
        <dbReference type="ChEBI" id="CHEBI:29032"/>
        <dbReference type="ChEBI" id="CHEBI:30616"/>
        <dbReference type="ChEBI" id="CHEBI:456216"/>
        <dbReference type="EC" id="2.7.1.33"/>
    </reaction>
</comment>
<protein>
    <recommendedName>
        <fullName evidence="14">Bifunctional ligase/repressor BirA</fullName>
    </recommendedName>
    <alternativeName>
        <fullName evidence="14">Biotin--[acetyl-CoA-carboxylase] ligase</fullName>
        <ecNumber evidence="14">6.3.4.15</ecNumber>
    </alternativeName>
    <alternativeName>
        <fullName evidence="14">Biotin--protein ligase</fullName>
    </alternativeName>
    <alternativeName>
        <fullName evidence="14">Biotin-[acetyl-CoA carboxylase] synthetase</fullName>
    </alternativeName>
</protein>
<evidence type="ECO:0000256" key="11">
    <source>
        <dbReference type="ARBA" id="ARBA00022840"/>
    </source>
</evidence>
<dbReference type="GO" id="GO:0004594">
    <property type="term" value="F:pantothenate kinase activity"/>
    <property type="evidence" value="ECO:0007669"/>
    <property type="project" value="UniProtKB-EC"/>
</dbReference>
<dbReference type="NCBIfam" id="TIGR00671">
    <property type="entry name" value="baf"/>
    <property type="match status" value="1"/>
</dbReference>
<evidence type="ECO:0000313" key="17">
    <source>
        <dbReference type="EMBL" id="VEB40271.1"/>
    </source>
</evidence>
<keyword evidence="14" id="KW-0804">Transcription</keyword>
<keyword evidence="11 14" id="KW-0067">ATP-binding</keyword>
<keyword evidence="13" id="KW-0173">Coenzyme A biosynthesis</keyword>
<dbReference type="CDD" id="cd24015">
    <property type="entry name" value="ASKHA_NBD_PanK-III"/>
    <property type="match status" value="1"/>
</dbReference>
<gene>
    <name evidence="14 17" type="primary">birA</name>
    <name evidence="17" type="ORF">NCTC9695_00667</name>
</gene>
<evidence type="ECO:0000256" key="13">
    <source>
        <dbReference type="ARBA" id="ARBA00022993"/>
    </source>
</evidence>
<dbReference type="InterPro" id="IPR043129">
    <property type="entry name" value="ATPase_NBD"/>
</dbReference>
<organism evidence="17 18">
    <name type="scientific">Chromobacterium violaceum</name>
    <dbReference type="NCBI Taxonomy" id="536"/>
    <lineage>
        <taxon>Bacteria</taxon>
        <taxon>Pseudomonadati</taxon>
        <taxon>Pseudomonadota</taxon>
        <taxon>Betaproteobacteria</taxon>
        <taxon>Neisseriales</taxon>
        <taxon>Chromobacteriaceae</taxon>
        <taxon>Chromobacterium</taxon>
    </lineage>
</organism>
<dbReference type="GO" id="GO:0003677">
    <property type="term" value="F:DNA binding"/>
    <property type="evidence" value="ECO:0007669"/>
    <property type="project" value="UniProtKB-UniRule"/>
</dbReference>
<dbReference type="InterPro" id="IPR036390">
    <property type="entry name" value="WH_DNA-bd_sf"/>
</dbReference>
<evidence type="ECO:0000256" key="1">
    <source>
        <dbReference type="ARBA" id="ARBA00001206"/>
    </source>
</evidence>
<dbReference type="InterPro" id="IPR036388">
    <property type="entry name" value="WH-like_DNA-bd_sf"/>
</dbReference>
<dbReference type="EMBL" id="LR134182">
    <property type="protein sequence ID" value="VEB40271.1"/>
    <property type="molecule type" value="Genomic_DNA"/>
</dbReference>
<feature type="binding site" evidence="14">
    <location>
        <position position="187"/>
    </location>
    <ligand>
        <name>biotin</name>
        <dbReference type="ChEBI" id="CHEBI:57586"/>
    </ligand>
</feature>
<keyword evidence="14" id="KW-0238">DNA-binding</keyword>
<dbReference type="PANTHER" id="PTHR12835">
    <property type="entry name" value="BIOTIN PROTEIN LIGASE"/>
    <property type="match status" value="1"/>
</dbReference>
<dbReference type="InterPro" id="IPR004408">
    <property type="entry name" value="Biotin_CoA_COase_ligase"/>
</dbReference>
<dbReference type="Pfam" id="PF03309">
    <property type="entry name" value="Pan_kinase"/>
    <property type="match status" value="1"/>
</dbReference>
<dbReference type="InterPro" id="IPR004619">
    <property type="entry name" value="Type_III_PanK"/>
</dbReference>
<keyword evidence="14" id="KW-0805">Transcription regulation</keyword>
<keyword evidence="14" id="KW-0092">Biotin</keyword>
<keyword evidence="12" id="KW-0630">Potassium</keyword>
<sequence length="557" mass="58362">MSEHAFAVLRHLSDGRFHSGEDIAQALGCSRTLVWQAVRTIESELGLTVFSVRGQGYKLAQPFGWLDVAAIRAGLSPAAAEAFTLAVAERTDSTNSQLMVRAGNGGLHGLVLACELQTAGRGRLGRRWQARLGSGLTFSLLWRFERGLAELAGLSLAIGVALGRALRTLGAPVELKWPNDVLLEGRKLAGILIEVSGDALGPAAAVVGIGLNVADPGAVDQPVAALEQAGVAPDRNRVLSAMLNELERVLADFDRDGFAPLRDEWWRLCAHRDAPVRLSFSHGEPVDGVACGVAENGALLAQTAQGRGLSISARSVSGSANEIADRRRQQPGEMGAVPGRGLRAAGRGRAWRAGRLGRGLARSAAGGAWMSSVARREVADALAAAVPCPLHRVHAERRFGDVRNHYCNTAEQGADRWLAVLAARELCRGDVIVACAGTALTVEALTAEGDYLGGLILPGHGLMLQSLAQGTANLNRPAGEVVDFPQGTQDALASGAIAALAGAIAEQRRRLAERTGRAPATVILTGGDAARIAPWLAAPMQIVDNLVLMGLLKVANT</sequence>
<evidence type="ECO:0000256" key="6">
    <source>
        <dbReference type="ARBA" id="ARBA00022490"/>
    </source>
</evidence>
<dbReference type="PROSITE" id="PS51733">
    <property type="entry name" value="BPL_LPL_CATALYTIC"/>
    <property type="match status" value="1"/>
</dbReference>
<evidence type="ECO:0000256" key="5">
    <source>
        <dbReference type="ARBA" id="ARBA00005225"/>
    </source>
</evidence>
<evidence type="ECO:0000256" key="3">
    <source>
        <dbReference type="ARBA" id="ARBA00001972"/>
    </source>
</evidence>
<dbReference type="InterPro" id="IPR045864">
    <property type="entry name" value="aa-tRNA-synth_II/BPL/LPL"/>
</dbReference>
<dbReference type="InterPro" id="IPR004143">
    <property type="entry name" value="BPL_LPL_catalytic"/>
</dbReference>
<evidence type="ECO:0000256" key="4">
    <source>
        <dbReference type="ARBA" id="ARBA00004496"/>
    </source>
</evidence>
<feature type="binding site" evidence="14">
    <location>
        <position position="117"/>
    </location>
    <ligand>
        <name>biotin</name>
        <dbReference type="ChEBI" id="CHEBI:57586"/>
    </ligand>
</feature>
<feature type="domain" description="BPL/LPL catalytic" evidence="16">
    <location>
        <begin position="69"/>
        <end position="254"/>
    </location>
</feature>
<comment type="pathway">
    <text evidence="5">Cofactor biosynthesis; coenzyme A biosynthesis; CoA from (R)-pantothenate: step 1/5.</text>
</comment>
<feature type="binding site" evidence="14">
    <location>
        <begin position="93"/>
        <end position="95"/>
    </location>
    <ligand>
        <name>biotin</name>
        <dbReference type="ChEBI" id="CHEBI:57586"/>
    </ligand>
</feature>
<keyword evidence="6" id="KW-0963">Cytoplasm</keyword>
<keyword evidence="8" id="KW-0808">Transferase</keyword>
<proteinExistence type="inferred from homology"/>
<evidence type="ECO:0000259" key="16">
    <source>
        <dbReference type="PROSITE" id="PS51733"/>
    </source>
</evidence>
<dbReference type="GO" id="GO:0015937">
    <property type="term" value="P:coenzyme A biosynthetic process"/>
    <property type="evidence" value="ECO:0007669"/>
    <property type="project" value="UniProtKB-UniPathway"/>
</dbReference>
<dbReference type="InterPro" id="IPR030855">
    <property type="entry name" value="Bifunct_BirA"/>
</dbReference>
<dbReference type="Pfam" id="PF03099">
    <property type="entry name" value="BPL_LplA_LipB"/>
    <property type="match status" value="1"/>
</dbReference>
<dbReference type="Gene3D" id="1.10.10.10">
    <property type="entry name" value="Winged helix-like DNA-binding domain superfamily/Winged helix DNA-binding domain"/>
    <property type="match status" value="1"/>
</dbReference>